<evidence type="ECO:0000313" key="3">
    <source>
        <dbReference type="Proteomes" id="UP000199119"/>
    </source>
</evidence>
<dbReference type="EMBL" id="FONX01000016">
    <property type="protein sequence ID" value="SFF19686.1"/>
    <property type="molecule type" value="Genomic_DNA"/>
</dbReference>
<feature type="region of interest" description="Disordered" evidence="1">
    <location>
        <begin position="28"/>
        <end position="68"/>
    </location>
</feature>
<evidence type="ECO:0000256" key="1">
    <source>
        <dbReference type="SAM" id="MobiDB-lite"/>
    </source>
</evidence>
<evidence type="ECO:0000313" key="2">
    <source>
        <dbReference type="EMBL" id="SFF19686.1"/>
    </source>
</evidence>
<keyword evidence="3" id="KW-1185">Reference proteome</keyword>
<name>A0A1I2GSN7_9BURK</name>
<organism evidence="2 3">
    <name type="scientific">Paracidovorax wautersii</name>
    <dbReference type="NCBI Taxonomy" id="1177982"/>
    <lineage>
        <taxon>Bacteria</taxon>
        <taxon>Pseudomonadati</taxon>
        <taxon>Pseudomonadota</taxon>
        <taxon>Betaproteobacteria</taxon>
        <taxon>Burkholderiales</taxon>
        <taxon>Comamonadaceae</taxon>
        <taxon>Paracidovorax</taxon>
    </lineage>
</organism>
<proteinExistence type="predicted"/>
<protein>
    <submittedName>
        <fullName evidence="2">Uncharacterized protein</fullName>
    </submittedName>
</protein>
<dbReference type="Proteomes" id="UP000199119">
    <property type="component" value="Unassembled WGS sequence"/>
</dbReference>
<feature type="compositionally biased region" description="Low complexity" evidence="1">
    <location>
        <begin position="56"/>
        <end position="68"/>
    </location>
</feature>
<gene>
    <name evidence="2" type="ORF">SAMN04489711_11649</name>
</gene>
<sequence length="68" mass="6850">MIEKAPDYGIAGRRDGLCRSRAAGLSKPVDAFAGGGSGGSLQPAPRTRASARHRSAQAAALASGARSR</sequence>
<reference evidence="3" key="1">
    <citation type="submission" date="2016-10" db="EMBL/GenBank/DDBJ databases">
        <authorList>
            <person name="Varghese N."/>
            <person name="Submissions S."/>
        </authorList>
    </citation>
    <scope>NUCLEOTIDE SEQUENCE [LARGE SCALE GENOMIC DNA]</scope>
    <source>
        <strain evidence="3">DSM 27981</strain>
    </source>
</reference>
<dbReference type="AlphaFoldDB" id="A0A1I2GSN7"/>
<accession>A0A1I2GSN7</accession>